<proteinExistence type="inferred from homology"/>
<dbReference type="InterPro" id="IPR012348">
    <property type="entry name" value="RNR-like"/>
</dbReference>
<keyword evidence="8" id="KW-0560">Oxidoreductase</keyword>
<keyword evidence="11" id="KW-0275">Fatty acid biosynthesis</keyword>
<name>A0AAD8RRQ2_LOLMU</name>
<evidence type="ECO:0000256" key="4">
    <source>
        <dbReference type="ARBA" id="ARBA00022516"/>
    </source>
</evidence>
<dbReference type="SUPFAM" id="SSF47240">
    <property type="entry name" value="Ferritin-like"/>
    <property type="match status" value="1"/>
</dbReference>
<dbReference type="GO" id="GO:0045300">
    <property type="term" value="F:stearoyl-[ACP] desaturase activity"/>
    <property type="evidence" value="ECO:0007669"/>
    <property type="project" value="InterPro"/>
</dbReference>
<evidence type="ECO:0000256" key="6">
    <source>
        <dbReference type="ARBA" id="ARBA00022832"/>
    </source>
</evidence>
<sequence length="78" mass="8729">MDLRTENNPYISFVYTRFQERATAVSHGNTARLARARGDGVLARVCGIIAADDKRHEIAYARIVEQQLRLDPHGACCV</sequence>
<dbReference type="InterPro" id="IPR009078">
    <property type="entry name" value="Ferritin-like_SF"/>
</dbReference>
<evidence type="ECO:0000256" key="2">
    <source>
        <dbReference type="ARBA" id="ARBA00004872"/>
    </source>
</evidence>
<evidence type="ECO:0000256" key="3">
    <source>
        <dbReference type="ARBA" id="ARBA00008749"/>
    </source>
</evidence>
<evidence type="ECO:0000256" key="11">
    <source>
        <dbReference type="ARBA" id="ARBA00023160"/>
    </source>
</evidence>
<protein>
    <submittedName>
        <fullName evidence="12">Uncharacterized protein</fullName>
    </submittedName>
</protein>
<gene>
    <name evidence="12" type="ORF">QYE76_003607</name>
</gene>
<keyword evidence="6" id="KW-0276">Fatty acid metabolism</keyword>
<evidence type="ECO:0000313" key="12">
    <source>
        <dbReference type="EMBL" id="KAK1629292.1"/>
    </source>
</evidence>
<comment type="cofactor">
    <cofactor evidence="1">
        <name>Fe(2+)</name>
        <dbReference type="ChEBI" id="CHEBI:29033"/>
    </cofactor>
</comment>
<comment type="caution">
    <text evidence="12">The sequence shown here is derived from an EMBL/GenBank/DDBJ whole genome shotgun (WGS) entry which is preliminary data.</text>
</comment>
<keyword evidence="4" id="KW-0444">Lipid biosynthesis</keyword>
<evidence type="ECO:0000256" key="8">
    <source>
        <dbReference type="ARBA" id="ARBA00023002"/>
    </source>
</evidence>
<evidence type="ECO:0000256" key="9">
    <source>
        <dbReference type="ARBA" id="ARBA00023004"/>
    </source>
</evidence>
<evidence type="ECO:0000256" key="10">
    <source>
        <dbReference type="ARBA" id="ARBA00023098"/>
    </source>
</evidence>
<keyword evidence="10" id="KW-0443">Lipid metabolism</keyword>
<dbReference type="Pfam" id="PF03405">
    <property type="entry name" value="FA_desaturase_2"/>
    <property type="match status" value="1"/>
</dbReference>
<comment type="pathway">
    <text evidence="2">Lipid metabolism; fatty acid metabolism.</text>
</comment>
<evidence type="ECO:0000256" key="7">
    <source>
        <dbReference type="ARBA" id="ARBA00022946"/>
    </source>
</evidence>
<keyword evidence="13" id="KW-1185">Reference proteome</keyword>
<organism evidence="12 13">
    <name type="scientific">Lolium multiflorum</name>
    <name type="common">Italian ryegrass</name>
    <name type="synonym">Lolium perenne subsp. multiflorum</name>
    <dbReference type="NCBI Taxonomy" id="4521"/>
    <lineage>
        <taxon>Eukaryota</taxon>
        <taxon>Viridiplantae</taxon>
        <taxon>Streptophyta</taxon>
        <taxon>Embryophyta</taxon>
        <taxon>Tracheophyta</taxon>
        <taxon>Spermatophyta</taxon>
        <taxon>Magnoliopsida</taxon>
        <taxon>Liliopsida</taxon>
        <taxon>Poales</taxon>
        <taxon>Poaceae</taxon>
        <taxon>BOP clade</taxon>
        <taxon>Pooideae</taxon>
        <taxon>Poodae</taxon>
        <taxon>Poeae</taxon>
        <taxon>Poeae Chloroplast Group 2 (Poeae type)</taxon>
        <taxon>Loliodinae</taxon>
        <taxon>Loliinae</taxon>
        <taxon>Lolium</taxon>
    </lineage>
</organism>
<comment type="similarity">
    <text evidence="3">Belongs to the fatty acid desaturase type 2 family.</text>
</comment>
<dbReference type="Gene3D" id="1.10.620.20">
    <property type="entry name" value="Ribonucleotide Reductase, subunit A"/>
    <property type="match status" value="1"/>
</dbReference>
<dbReference type="GO" id="GO:0009570">
    <property type="term" value="C:chloroplast stroma"/>
    <property type="evidence" value="ECO:0007669"/>
    <property type="project" value="TreeGrafter"/>
</dbReference>
<dbReference type="PANTHER" id="PTHR31155:SF31">
    <property type="entry name" value="STEAROYL-[ACYL-CARRIER-PROTEIN] 9-DESATURASE 6, CHLOROPLASTIC"/>
    <property type="match status" value="1"/>
</dbReference>
<evidence type="ECO:0000313" key="13">
    <source>
        <dbReference type="Proteomes" id="UP001231189"/>
    </source>
</evidence>
<dbReference type="PANTHER" id="PTHR31155">
    <property type="entry name" value="ACYL- ACYL-CARRIER-PROTEIN DESATURASE-RELATED"/>
    <property type="match status" value="1"/>
</dbReference>
<dbReference type="GO" id="GO:0006633">
    <property type="term" value="P:fatty acid biosynthetic process"/>
    <property type="evidence" value="ECO:0007669"/>
    <property type="project" value="UniProtKB-KW"/>
</dbReference>
<reference evidence="12" key="1">
    <citation type="submission" date="2023-07" db="EMBL/GenBank/DDBJ databases">
        <title>A chromosome-level genome assembly of Lolium multiflorum.</title>
        <authorList>
            <person name="Chen Y."/>
            <person name="Copetti D."/>
            <person name="Kolliker R."/>
            <person name="Studer B."/>
        </authorList>
    </citation>
    <scope>NUCLEOTIDE SEQUENCE</scope>
    <source>
        <strain evidence="12">02402/16</strain>
        <tissue evidence="12">Leaf</tissue>
    </source>
</reference>
<dbReference type="GO" id="GO:0046872">
    <property type="term" value="F:metal ion binding"/>
    <property type="evidence" value="ECO:0007669"/>
    <property type="project" value="UniProtKB-KW"/>
</dbReference>
<evidence type="ECO:0000256" key="5">
    <source>
        <dbReference type="ARBA" id="ARBA00022723"/>
    </source>
</evidence>
<keyword evidence="5" id="KW-0479">Metal-binding</keyword>
<dbReference type="InterPro" id="IPR005067">
    <property type="entry name" value="Fatty_acid_desaturase-2"/>
</dbReference>
<dbReference type="EMBL" id="JAUUTY010000005">
    <property type="protein sequence ID" value="KAK1629292.1"/>
    <property type="molecule type" value="Genomic_DNA"/>
</dbReference>
<keyword evidence="9" id="KW-0408">Iron</keyword>
<dbReference type="Proteomes" id="UP001231189">
    <property type="component" value="Unassembled WGS sequence"/>
</dbReference>
<dbReference type="AlphaFoldDB" id="A0AAD8RRQ2"/>
<keyword evidence="7" id="KW-0809">Transit peptide</keyword>
<evidence type="ECO:0000256" key="1">
    <source>
        <dbReference type="ARBA" id="ARBA00001954"/>
    </source>
</evidence>
<accession>A0AAD8RRQ2</accession>